<dbReference type="OrthoDB" id="66906at2759"/>
<dbReference type="PANTHER" id="PTHR36350:SF3">
    <property type="entry name" value="TRANSMEMBRANE PROTEIN"/>
    <property type="match status" value="1"/>
</dbReference>
<reference evidence="4" key="1">
    <citation type="submission" date="2020-07" db="EMBL/GenBank/DDBJ databases">
        <title>Ethylene signaling mediates host invasion by parasitic plants.</title>
        <authorList>
            <person name="Yoshida S."/>
        </authorList>
    </citation>
    <scope>NUCLEOTIDE SEQUENCE</scope>
    <source>
        <strain evidence="4">Okayama</strain>
    </source>
</reference>
<keyword evidence="5" id="KW-1185">Reference proteome</keyword>
<protein>
    <submittedName>
        <fullName evidence="4">Protein slow green 1 chloroplastic</fullName>
    </submittedName>
</protein>
<evidence type="ECO:0000256" key="2">
    <source>
        <dbReference type="SAM" id="Coils"/>
    </source>
</evidence>
<name>A0A830CJU2_9LAMI</name>
<evidence type="ECO:0000256" key="1">
    <source>
        <dbReference type="ARBA" id="ARBA00022737"/>
    </source>
</evidence>
<dbReference type="Gene3D" id="1.25.40.10">
    <property type="entry name" value="Tetratricopeptide repeat domain"/>
    <property type="match status" value="1"/>
</dbReference>
<dbReference type="Pfam" id="PF01535">
    <property type="entry name" value="PPR"/>
    <property type="match status" value="1"/>
</dbReference>
<feature type="coiled-coil region" evidence="2">
    <location>
        <begin position="119"/>
        <end position="149"/>
    </location>
</feature>
<comment type="caution">
    <text evidence="4">The sequence shown here is derived from an EMBL/GenBank/DDBJ whole genome shotgun (WGS) entry which is preliminary data.</text>
</comment>
<keyword evidence="1" id="KW-0677">Repeat</keyword>
<sequence length="248" mass="28598">MKNSCIPIPPPPTIESATKESAPAEENEALVVEQLHSNSDDIDELKNSIEVKVKSRKIPEAIKILDKLTELEPDEIEWPLLRAHLYAHNGEFQLARKVFHEMLNKNPSSLDACQGLVNVDSQEESAEELKQTEKRIEEAIRLSKENTENTANLRDFKLLRAQVRVLEGKFDDALNFYKELEKEDPGDFRVYLCQVLVYMLLNRKGEAEISLEKYRRLVPEGHLFERYFDDDSLNAAKAYAQKVENERN</sequence>
<dbReference type="AlphaFoldDB" id="A0A830CJU2"/>
<dbReference type="InterPro" id="IPR011990">
    <property type="entry name" value="TPR-like_helical_dom_sf"/>
</dbReference>
<gene>
    <name evidence="4" type="ORF">PHJA_002236700</name>
</gene>
<dbReference type="EMBL" id="BMAC01000648">
    <property type="protein sequence ID" value="GFQ00928.1"/>
    <property type="molecule type" value="Genomic_DNA"/>
</dbReference>
<feature type="region of interest" description="Disordered" evidence="3">
    <location>
        <begin position="1"/>
        <end position="26"/>
    </location>
</feature>
<accession>A0A830CJU2</accession>
<dbReference type="InterPro" id="IPR002885">
    <property type="entry name" value="PPR_rpt"/>
</dbReference>
<evidence type="ECO:0000313" key="5">
    <source>
        <dbReference type="Proteomes" id="UP000653305"/>
    </source>
</evidence>
<organism evidence="4 5">
    <name type="scientific">Phtheirospermum japonicum</name>
    <dbReference type="NCBI Taxonomy" id="374723"/>
    <lineage>
        <taxon>Eukaryota</taxon>
        <taxon>Viridiplantae</taxon>
        <taxon>Streptophyta</taxon>
        <taxon>Embryophyta</taxon>
        <taxon>Tracheophyta</taxon>
        <taxon>Spermatophyta</taxon>
        <taxon>Magnoliopsida</taxon>
        <taxon>eudicotyledons</taxon>
        <taxon>Gunneridae</taxon>
        <taxon>Pentapetalae</taxon>
        <taxon>asterids</taxon>
        <taxon>lamiids</taxon>
        <taxon>Lamiales</taxon>
        <taxon>Orobanchaceae</taxon>
        <taxon>Orobanchaceae incertae sedis</taxon>
        <taxon>Phtheirospermum</taxon>
    </lineage>
</organism>
<evidence type="ECO:0000256" key="3">
    <source>
        <dbReference type="SAM" id="MobiDB-lite"/>
    </source>
</evidence>
<dbReference type="PANTHER" id="PTHR36350">
    <property type="entry name" value="TRANSMEMBRANE PROTEIN"/>
    <property type="match status" value="1"/>
</dbReference>
<keyword evidence="2" id="KW-0175">Coiled coil</keyword>
<evidence type="ECO:0000313" key="4">
    <source>
        <dbReference type="EMBL" id="GFQ00928.1"/>
    </source>
</evidence>
<proteinExistence type="predicted"/>
<dbReference type="SUPFAM" id="SSF48452">
    <property type="entry name" value="TPR-like"/>
    <property type="match status" value="1"/>
</dbReference>
<dbReference type="Proteomes" id="UP000653305">
    <property type="component" value="Unassembled WGS sequence"/>
</dbReference>